<feature type="transmembrane region" description="Helical" evidence="7">
    <location>
        <begin position="127"/>
        <end position="146"/>
    </location>
</feature>
<protein>
    <submittedName>
        <fullName evidence="9">Rhomboid family intramembrane serine protease</fullName>
    </submittedName>
</protein>
<keyword evidence="10" id="KW-1185">Reference proteome</keyword>
<sequence length="203" mass="22354">MIFLRYESGREYVRLYPVNTIILLACIAMFAIELIIGGVNGAFGTDNLLKLGAITNVPEYSGFWRYVAALFLHGGWSHLLFNLFALFVFAPPLEKIFGSWRYAAFYLLAGVLGNLAAVWLASGPWMGVGASTAIYSVYGAYLYICLFQRDLLDSGSRTTVYGILITGLIYSFLVPHIGYWAHIGGLAAGFVLYRLLGKPLGRA</sequence>
<organism evidence="9 10">
    <name type="scientific">Cohnella zeiphila</name>
    <dbReference type="NCBI Taxonomy" id="2761120"/>
    <lineage>
        <taxon>Bacteria</taxon>
        <taxon>Bacillati</taxon>
        <taxon>Bacillota</taxon>
        <taxon>Bacilli</taxon>
        <taxon>Bacillales</taxon>
        <taxon>Paenibacillaceae</taxon>
        <taxon>Cohnella</taxon>
    </lineage>
</organism>
<dbReference type="EMBL" id="JACJVO010000001">
    <property type="protein sequence ID" value="MBB6729387.1"/>
    <property type="molecule type" value="Genomic_DNA"/>
</dbReference>
<dbReference type="RefSeq" id="WP_185127057.1">
    <property type="nucleotide sequence ID" value="NZ_JACJVO010000001.1"/>
</dbReference>
<dbReference type="Proteomes" id="UP000564644">
    <property type="component" value="Unassembled WGS sequence"/>
</dbReference>
<proteinExistence type="inferred from homology"/>
<keyword evidence="5 7" id="KW-1133">Transmembrane helix</keyword>
<accession>A0A7X0SG76</accession>
<comment type="similarity">
    <text evidence="2">Belongs to the peptidase S54 family.</text>
</comment>
<dbReference type="AlphaFoldDB" id="A0A7X0SG76"/>
<feature type="domain" description="Peptidase S54 rhomboid" evidence="8">
    <location>
        <begin position="62"/>
        <end position="197"/>
    </location>
</feature>
<evidence type="ECO:0000256" key="2">
    <source>
        <dbReference type="ARBA" id="ARBA00009045"/>
    </source>
</evidence>
<dbReference type="PROSITE" id="PS51257">
    <property type="entry name" value="PROKAR_LIPOPROTEIN"/>
    <property type="match status" value="1"/>
</dbReference>
<feature type="transmembrane region" description="Helical" evidence="7">
    <location>
        <begin position="102"/>
        <end position="121"/>
    </location>
</feature>
<dbReference type="GO" id="GO:0004252">
    <property type="term" value="F:serine-type endopeptidase activity"/>
    <property type="evidence" value="ECO:0007669"/>
    <property type="project" value="InterPro"/>
</dbReference>
<reference evidence="9 10" key="1">
    <citation type="submission" date="2020-08" db="EMBL/GenBank/DDBJ databases">
        <title>Cohnella phylogeny.</title>
        <authorList>
            <person name="Dunlap C."/>
        </authorList>
    </citation>
    <scope>NUCLEOTIDE SEQUENCE [LARGE SCALE GENOMIC DNA]</scope>
    <source>
        <strain evidence="9 10">CBP 2801</strain>
    </source>
</reference>
<feature type="transmembrane region" description="Helical" evidence="7">
    <location>
        <begin position="63"/>
        <end position="90"/>
    </location>
</feature>
<name>A0A7X0SG76_9BACL</name>
<comment type="subcellular location">
    <subcellularLocation>
        <location evidence="1">Membrane</location>
        <topology evidence="1">Multi-pass membrane protein</topology>
    </subcellularLocation>
</comment>
<dbReference type="Pfam" id="PF01694">
    <property type="entry name" value="Rhomboid"/>
    <property type="match status" value="1"/>
</dbReference>
<evidence type="ECO:0000313" key="10">
    <source>
        <dbReference type="Proteomes" id="UP000564644"/>
    </source>
</evidence>
<evidence type="ECO:0000256" key="6">
    <source>
        <dbReference type="ARBA" id="ARBA00023136"/>
    </source>
</evidence>
<keyword evidence="9" id="KW-0645">Protease</keyword>
<feature type="transmembrane region" description="Helical" evidence="7">
    <location>
        <begin position="158"/>
        <end position="173"/>
    </location>
</feature>
<evidence type="ECO:0000256" key="4">
    <source>
        <dbReference type="ARBA" id="ARBA00022801"/>
    </source>
</evidence>
<dbReference type="PANTHER" id="PTHR43731">
    <property type="entry name" value="RHOMBOID PROTEASE"/>
    <property type="match status" value="1"/>
</dbReference>
<keyword evidence="3 7" id="KW-0812">Transmembrane</keyword>
<dbReference type="InterPro" id="IPR022764">
    <property type="entry name" value="Peptidase_S54_rhomboid_dom"/>
</dbReference>
<evidence type="ECO:0000256" key="1">
    <source>
        <dbReference type="ARBA" id="ARBA00004141"/>
    </source>
</evidence>
<comment type="caution">
    <text evidence="9">The sequence shown here is derived from an EMBL/GenBank/DDBJ whole genome shotgun (WGS) entry which is preliminary data.</text>
</comment>
<dbReference type="InterPro" id="IPR035952">
    <property type="entry name" value="Rhomboid-like_sf"/>
</dbReference>
<dbReference type="GO" id="GO:0016020">
    <property type="term" value="C:membrane"/>
    <property type="evidence" value="ECO:0007669"/>
    <property type="project" value="UniProtKB-SubCell"/>
</dbReference>
<evidence type="ECO:0000313" key="9">
    <source>
        <dbReference type="EMBL" id="MBB6729387.1"/>
    </source>
</evidence>
<gene>
    <name evidence="9" type="ORF">H7C18_00565</name>
</gene>
<evidence type="ECO:0000259" key="8">
    <source>
        <dbReference type="Pfam" id="PF01694"/>
    </source>
</evidence>
<keyword evidence="4" id="KW-0378">Hydrolase</keyword>
<dbReference type="Gene3D" id="1.20.1540.10">
    <property type="entry name" value="Rhomboid-like"/>
    <property type="match status" value="1"/>
</dbReference>
<dbReference type="InterPro" id="IPR050925">
    <property type="entry name" value="Rhomboid_protease_S54"/>
</dbReference>
<evidence type="ECO:0000256" key="5">
    <source>
        <dbReference type="ARBA" id="ARBA00022989"/>
    </source>
</evidence>
<evidence type="ECO:0000256" key="7">
    <source>
        <dbReference type="SAM" id="Phobius"/>
    </source>
</evidence>
<dbReference type="SUPFAM" id="SSF144091">
    <property type="entry name" value="Rhomboid-like"/>
    <property type="match status" value="1"/>
</dbReference>
<dbReference type="PANTHER" id="PTHR43731:SF14">
    <property type="entry name" value="PRESENILIN-ASSOCIATED RHOMBOID-LIKE PROTEIN, MITOCHONDRIAL"/>
    <property type="match status" value="1"/>
</dbReference>
<evidence type="ECO:0000256" key="3">
    <source>
        <dbReference type="ARBA" id="ARBA00022692"/>
    </source>
</evidence>
<keyword evidence="6 7" id="KW-0472">Membrane</keyword>
<dbReference type="GO" id="GO:0006508">
    <property type="term" value="P:proteolysis"/>
    <property type="evidence" value="ECO:0007669"/>
    <property type="project" value="UniProtKB-KW"/>
</dbReference>
<feature type="transmembrane region" description="Helical" evidence="7">
    <location>
        <begin position="21"/>
        <end position="43"/>
    </location>
</feature>